<name>A0AAV8A625_9EUKA</name>
<feature type="region of interest" description="Disordered" evidence="1">
    <location>
        <begin position="257"/>
        <end position="277"/>
    </location>
</feature>
<protein>
    <submittedName>
        <fullName evidence="2">Uncharacterized protein</fullName>
    </submittedName>
</protein>
<evidence type="ECO:0000256" key="1">
    <source>
        <dbReference type="SAM" id="MobiDB-lite"/>
    </source>
</evidence>
<proteinExistence type="predicted"/>
<evidence type="ECO:0000313" key="2">
    <source>
        <dbReference type="EMBL" id="KAJ3447684.1"/>
    </source>
</evidence>
<gene>
    <name evidence="2" type="ORF">M0812_00156</name>
</gene>
<organism evidence="2 3">
    <name type="scientific">Anaeramoeba flamelloides</name>
    <dbReference type="NCBI Taxonomy" id="1746091"/>
    <lineage>
        <taxon>Eukaryota</taxon>
        <taxon>Metamonada</taxon>
        <taxon>Anaeramoebidae</taxon>
        <taxon>Anaeramoeba</taxon>
    </lineage>
</organism>
<feature type="region of interest" description="Disordered" evidence="1">
    <location>
        <begin position="105"/>
        <end position="125"/>
    </location>
</feature>
<reference evidence="2" key="1">
    <citation type="submission" date="2022-08" db="EMBL/GenBank/DDBJ databases">
        <title>Novel sulphate-reducing endosymbionts in the free-living metamonad Anaeramoeba.</title>
        <authorList>
            <person name="Jerlstrom-Hultqvist J."/>
            <person name="Cepicka I."/>
            <person name="Gallot-Lavallee L."/>
            <person name="Salas-Leiva D."/>
            <person name="Curtis B.A."/>
            <person name="Zahonova K."/>
            <person name="Pipaliya S."/>
            <person name="Dacks J."/>
            <person name="Roger A.J."/>
        </authorList>
    </citation>
    <scope>NUCLEOTIDE SEQUENCE</scope>
    <source>
        <strain evidence="2">Busselton2</strain>
    </source>
</reference>
<feature type="region of interest" description="Disordered" evidence="1">
    <location>
        <begin position="214"/>
        <end position="243"/>
    </location>
</feature>
<dbReference type="AlphaFoldDB" id="A0AAV8A625"/>
<evidence type="ECO:0000313" key="3">
    <source>
        <dbReference type="Proteomes" id="UP001146793"/>
    </source>
</evidence>
<comment type="caution">
    <text evidence="2">The sequence shown here is derived from an EMBL/GenBank/DDBJ whole genome shotgun (WGS) entry which is preliminary data.</text>
</comment>
<dbReference type="Proteomes" id="UP001146793">
    <property type="component" value="Unassembled WGS sequence"/>
</dbReference>
<feature type="compositionally biased region" description="Polar residues" evidence="1">
    <location>
        <begin position="230"/>
        <end position="243"/>
    </location>
</feature>
<sequence length="453" mass="53045">MMKTTTYLPTTNQESFFFGQELKRKFQEIENNLHLDYNNSMNNKPRSNFFKFGSNEVVFNGSSSSEEFLDSNCSLTFSNDEGSQKLLETLEKLDLLLKEEQNGSFSFTPFSETENSENEKEKEEEETFKRTIKNLHNYQKNLPACSLNPPQNKKNKTKMKKEHFLRDYSVGNEKLENLIQSNNFSNYEELQKQKQSTECSEHNNQFTSQFEIPNYLSGSDRHSSTEEENAQNSKESVSQKSNTIDQFESLEQKLARFSEQEQEEKDQEEEKEKKTPLLLTPEKVGWIPKTIGGMVLDEDKFEWIGNDDEIQEFEECLKQKETGDFDNNINEKCLPTLIPNIKGEMTFTIYNGMEFDKNLNMWVGNDEEIDWGDGLEENQFLENIMNEKENNPRYSINDTFTVTKKKQSIFESCENKHNSLFNGWDLQKSKNNSKPIDIRNISLVWKIKKSKQL</sequence>
<dbReference type="EMBL" id="JANTQA010000015">
    <property type="protein sequence ID" value="KAJ3447684.1"/>
    <property type="molecule type" value="Genomic_DNA"/>
</dbReference>
<accession>A0AAV8A625</accession>